<reference evidence="1 2" key="2">
    <citation type="submission" date="2020-07" db="EMBL/GenBank/DDBJ databases">
        <title>Genome assembly of wild tea tree DASZ reveals pedigree and selection history of tea varieties.</title>
        <authorList>
            <person name="Zhang W."/>
        </authorList>
    </citation>
    <scope>NUCLEOTIDE SEQUENCE [LARGE SCALE GENOMIC DNA]</scope>
    <source>
        <strain evidence="2">cv. G240</strain>
        <tissue evidence="1">Leaf</tissue>
    </source>
</reference>
<protein>
    <submittedName>
        <fullName evidence="1">Uncharacterized protein</fullName>
    </submittedName>
</protein>
<name>A0A7J7H0H7_CAMSI</name>
<accession>A0A7J7H0H7</accession>
<dbReference type="Proteomes" id="UP000593564">
    <property type="component" value="Unassembled WGS sequence"/>
</dbReference>
<dbReference type="AlphaFoldDB" id="A0A7J7H0H7"/>
<sequence>MWKEQRFGGGSGLGVAGWTCYVWPDLFNKLMKEKGKREGNVSQAIASHCSQAAVPVAAVPATARPGQVNRIKAAVRVAARAAKVRTNRAAASAILMCYNEN</sequence>
<proteinExistence type="predicted"/>
<evidence type="ECO:0000313" key="1">
    <source>
        <dbReference type="EMBL" id="KAF5946522.1"/>
    </source>
</evidence>
<gene>
    <name evidence="1" type="ORF">HYC85_016750</name>
</gene>
<comment type="caution">
    <text evidence="1">The sequence shown here is derived from an EMBL/GenBank/DDBJ whole genome shotgun (WGS) entry which is preliminary data.</text>
</comment>
<evidence type="ECO:0000313" key="2">
    <source>
        <dbReference type="Proteomes" id="UP000593564"/>
    </source>
</evidence>
<dbReference type="EMBL" id="JACBKZ010000007">
    <property type="protein sequence ID" value="KAF5946522.1"/>
    <property type="molecule type" value="Genomic_DNA"/>
</dbReference>
<reference evidence="2" key="1">
    <citation type="journal article" date="2020" name="Nat. Commun.">
        <title>Genome assembly of wild tea tree DASZ reveals pedigree and selection history of tea varieties.</title>
        <authorList>
            <person name="Zhang W."/>
            <person name="Zhang Y."/>
            <person name="Qiu H."/>
            <person name="Guo Y."/>
            <person name="Wan H."/>
            <person name="Zhang X."/>
            <person name="Scossa F."/>
            <person name="Alseekh S."/>
            <person name="Zhang Q."/>
            <person name="Wang P."/>
            <person name="Xu L."/>
            <person name="Schmidt M.H."/>
            <person name="Jia X."/>
            <person name="Li D."/>
            <person name="Zhu A."/>
            <person name="Guo F."/>
            <person name="Chen W."/>
            <person name="Ni D."/>
            <person name="Usadel B."/>
            <person name="Fernie A.R."/>
            <person name="Wen W."/>
        </authorList>
    </citation>
    <scope>NUCLEOTIDE SEQUENCE [LARGE SCALE GENOMIC DNA]</scope>
    <source>
        <strain evidence="2">cv. G240</strain>
    </source>
</reference>
<organism evidence="1 2">
    <name type="scientific">Camellia sinensis</name>
    <name type="common">Tea plant</name>
    <name type="synonym">Thea sinensis</name>
    <dbReference type="NCBI Taxonomy" id="4442"/>
    <lineage>
        <taxon>Eukaryota</taxon>
        <taxon>Viridiplantae</taxon>
        <taxon>Streptophyta</taxon>
        <taxon>Embryophyta</taxon>
        <taxon>Tracheophyta</taxon>
        <taxon>Spermatophyta</taxon>
        <taxon>Magnoliopsida</taxon>
        <taxon>eudicotyledons</taxon>
        <taxon>Gunneridae</taxon>
        <taxon>Pentapetalae</taxon>
        <taxon>asterids</taxon>
        <taxon>Ericales</taxon>
        <taxon>Theaceae</taxon>
        <taxon>Camellia</taxon>
    </lineage>
</organism>
<keyword evidence="2" id="KW-1185">Reference proteome</keyword>